<dbReference type="InterPro" id="IPR000994">
    <property type="entry name" value="Pept_M24"/>
</dbReference>
<dbReference type="InterPro" id="IPR033740">
    <property type="entry name" value="Pept_M24B"/>
</dbReference>
<dbReference type="CDD" id="cd01085">
    <property type="entry name" value="APP"/>
    <property type="match status" value="1"/>
</dbReference>
<dbReference type="PANTHER" id="PTHR43763">
    <property type="entry name" value="XAA-PRO AMINOPEPTIDASE 1"/>
    <property type="match status" value="1"/>
</dbReference>
<keyword evidence="8" id="KW-1185">Reference proteome</keyword>
<feature type="domain" description="Creatinase N-terminal" evidence="5">
    <location>
        <begin position="21"/>
        <end position="147"/>
    </location>
</feature>
<comment type="caution">
    <text evidence="7">The sequence shown here is derived from an EMBL/GenBank/DDBJ whole genome shotgun (WGS) entry which is preliminary data.</text>
</comment>
<dbReference type="InterPro" id="IPR032416">
    <property type="entry name" value="Peptidase_M24_C"/>
</dbReference>
<dbReference type="OrthoDB" id="9806388at2"/>
<dbReference type="AlphaFoldDB" id="A0A5M6I3C1"/>
<comment type="similarity">
    <text evidence="1">Belongs to the peptidase M24B family.</text>
</comment>
<dbReference type="Pfam" id="PF16188">
    <property type="entry name" value="Peptidase_M24_C"/>
    <property type="match status" value="1"/>
</dbReference>
<feature type="domain" description="Peptidase M24 C-terminal" evidence="6">
    <location>
        <begin position="547"/>
        <end position="606"/>
    </location>
</feature>
<dbReference type="Pfam" id="PF01321">
    <property type="entry name" value="Creatinase_N"/>
    <property type="match status" value="1"/>
</dbReference>
<evidence type="ECO:0000259" key="5">
    <source>
        <dbReference type="Pfam" id="PF01321"/>
    </source>
</evidence>
<evidence type="ECO:0000259" key="4">
    <source>
        <dbReference type="Pfam" id="PF00557"/>
    </source>
</evidence>
<evidence type="ECO:0000256" key="2">
    <source>
        <dbReference type="ARBA" id="ARBA00022723"/>
    </source>
</evidence>
<keyword evidence="7" id="KW-0645">Protease</keyword>
<dbReference type="SUPFAM" id="SSF53092">
    <property type="entry name" value="Creatinase/prolidase N-terminal domain"/>
    <property type="match status" value="2"/>
</dbReference>
<keyword evidence="7" id="KW-0031">Aminopeptidase</keyword>
<reference evidence="7 8" key="1">
    <citation type="submission" date="2019-09" db="EMBL/GenBank/DDBJ databases">
        <title>Draft Whole-Genome sequence of Blastochloris sulfoviridis DSM 729.</title>
        <authorList>
            <person name="Meyer T.E."/>
            <person name="Kyndt J.A."/>
        </authorList>
    </citation>
    <scope>NUCLEOTIDE SEQUENCE [LARGE SCALE GENOMIC DNA]</scope>
    <source>
        <strain evidence="7 8">DSM 729</strain>
    </source>
</reference>
<dbReference type="Pfam" id="PF00557">
    <property type="entry name" value="Peptidase_M24"/>
    <property type="match status" value="1"/>
</dbReference>
<evidence type="ECO:0000313" key="7">
    <source>
        <dbReference type="EMBL" id="KAA5602298.1"/>
    </source>
</evidence>
<evidence type="ECO:0000256" key="3">
    <source>
        <dbReference type="ARBA" id="ARBA00022801"/>
    </source>
</evidence>
<feature type="domain" description="Peptidase M24" evidence="4">
    <location>
        <begin position="325"/>
        <end position="536"/>
    </location>
</feature>
<evidence type="ECO:0000259" key="6">
    <source>
        <dbReference type="Pfam" id="PF16188"/>
    </source>
</evidence>
<dbReference type="InterPro" id="IPR050422">
    <property type="entry name" value="X-Pro_aminopeptidase_P"/>
</dbReference>
<dbReference type="GO" id="GO:0046872">
    <property type="term" value="F:metal ion binding"/>
    <property type="evidence" value="ECO:0007669"/>
    <property type="project" value="UniProtKB-KW"/>
</dbReference>
<evidence type="ECO:0000313" key="8">
    <source>
        <dbReference type="Proteomes" id="UP000323886"/>
    </source>
</evidence>
<organism evidence="7 8">
    <name type="scientific">Blastochloris sulfoviridis</name>
    <dbReference type="NCBI Taxonomy" id="50712"/>
    <lineage>
        <taxon>Bacteria</taxon>
        <taxon>Pseudomonadati</taxon>
        <taxon>Pseudomonadota</taxon>
        <taxon>Alphaproteobacteria</taxon>
        <taxon>Hyphomicrobiales</taxon>
        <taxon>Blastochloridaceae</taxon>
        <taxon>Blastochloris</taxon>
    </lineage>
</organism>
<protein>
    <submittedName>
        <fullName evidence="7">Aminopeptidase P family protein</fullName>
    </submittedName>
</protein>
<dbReference type="FunFam" id="3.90.230.10:FF:000009">
    <property type="entry name" value="xaa-Pro aminopeptidase 2"/>
    <property type="match status" value="1"/>
</dbReference>
<sequence length="607" mass="63735">MFEAIFQSFGSAADPSVGAGRVALLRAELARCGLDGFVVPRADAHQNEYVPPAEERLRWLSGFAGSAGTVVVLADRTAIFVDGRYTLQVTAEADPAVFAPHNIADETAEAWIAANLAGGRLGYDPWLHTRDQASKLAAAAKAAGGSLVAVASNPIDQVWTDRPAQPCAPVVLHPIAFAGEPAAGKLGRIQAALAEAKADALLVSDPHALAWAFNIRGGDVAHTPLPLGWALIPRAGRPAVFLDPRKLAGEVRGALADAAILAEPAELETQLSALAATGATIQFDRSSAPDRLVGVVEQAGGTASLGDDPIARLKACKNAVEIAGARAAHRRDGAALARFLAWIDREAPKGTLTEIAVTEALESFRRDTGMLRDISFPTIAGAGPNAALPHYRVTTATNRRVEPGILLVDSGAQYQDGTTDVTRTIAIGTPTAAMKRHFTLVLKGHIAIATAVFPAGSTGAQLDPFARRALWAAGLDFDHGTGHGVGSYLSVHEGPARISRIGHAKLEPGMILSNEPGYYRAGAYGIRIENLELVREMPLPEGGERPLLGFETLTLAPIDRRLVDPALLAPDEIAWLDAYHARVAAEIGPLVDAETAAWLAAATRPIC</sequence>
<evidence type="ECO:0000256" key="1">
    <source>
        <dbReference type="ARBA" id="ARBA00008766"/>
    </source>
</evidence>
<dbReference type="Pfam" id="PF16189">
    <property type="entry name" value="Creatinase_N_2"/>
    <property type="match status" value="1"/>
</dbReference>
<accession>A0A5M6I3C1</accession>
<name>A0A5M6I3C1_9HYPH</name>
<keyword evidence="3" id="KW-0378">Hydrolase</keyword>
<dbReference type="SUPFAM" id="SSF55920">
    <property type="entry name" value="Creatinase/aminopeptidase"/>
    <property type="match status" value="1"/>
</dbReference>
<dbReference type="PANTHER" id="PTHR43763:SF6">
    <property type="entry name" value="XAA-PRO AMINOPEPTIDASE 1"/>
    <property type="match status" value="1"/>
</dbReference>
<proteinExistence type="inferred from homology"/>
<dbReference type="Gene3D" id="3.90.230.10">
    <property type="entry name" value="Creatinase/methionine aminopeptidase superfamily"/>
    <property type="match status" value="1"/>
</dbReference>
<gene>
    <name evidence="7" type="ORF">F1193_06670</name>
</gene>
<dbReference type="InterPro" id="IPR000587">
    <property type="entry name" value="Creatinase_N"/>
</dbReference>
<dbReference type="EMBL" id="VWPL01000008">
    <property type="protein sequence ID" value="KAA5602298.1"/>
    <property type="molecule type" value="Genomic_DNA"/>
</dbReference>
<dbReference type="Gene3D" id="3.40.350.10">
    <property type="entry name" value="Creatinase/prolidase N-terminal domain"/>
    <property type="match status" value="2"/>
</dbReference>
<dbReference type="InterPro" id="IPR036005">
    <property type="entry name" value="Creatinase/aminopeptidase-like"/>
</dbReference>
<dbReference type="InterPro" id="IPR029149">
    <property type="entry name" value="Creatin/AminoP/Spt16_N"/>
</dbReference>
<dbReference type="GO" id="GO:0070006">
    <property type="term" value="F:metalloaminopeptidase activity"/>
    <property type="evidence" value="ECO:0007669"/>
    <property type="project" value="InterPro"/>
</dbReference>
<dbReference type="GO" id="GO:0005737">
    <property type="term" value="C:cytoplasm"/>
    <property type="evidence" value="ECO:0007669"/>
    <property type="project" value="UniProtKB-ARBA"/>
</dbReference>
<dbReference type="RefSeq" id="WP_150096893.1">
    <property type="nucleotide sequence ID" value="NZ_VWPL01000008.1"/>
</dbReference>
<dbReference type="Proteomes" id="UP000323886">
    <property type="component" value="Unassembled WGS sequence"/>
</dbReference>
<keyword evidence="2" id="KW-0479">Metal-binding</keyword>